<evidence type="ECO:0000313" key="5">
    <source>
        <dbReference type="EMBL" id="MDL5376823.1"/>
    </source>
</evidence>
<evidence type="ECO:0000313" key="6">
    <source>
        <dbReference type="Proteomes" id="UP001230807"/>
    </source>
</evidence>
<accession>A0ABT7MNR3</accession>
<evidence type="ECO:0000259" key="4">
    <source>
        <dbReference type="Pfam" id="PF07859"/>
    </source>
</evidence>
<dbReference type="EMBL" id="JASWER010000005">
    <property type="protein sequence ID" value="MDL5376823.1"/>
    <property type="molecule type" value="Genomic_DNA"/>
</dbReference>
<dbReference type="PANTHER" id="PTHR48081:SF8">
    <property type="entry name" value="ALPHA_BETA HYDROLASE FOLD-3 DOMAIN-CONTAINING PROTEIN-RELATED"/>
    <property type="match status" value="1"/>
</dbReference>
<dbReference type="SUPFAM" id="SSF53474">
    <property type="entry name" value="alpha/beta-Hydrolases"/>
    <property type="match status" value="1"/>
</dbReference>
<dbReference type="Pfam" id="PF07859">
    <property type="entry name" value="Abhydrolase_3"/>
    <property type="match status" value="1"/>
</dbReference>
<keyword evidence="6" id="KW-1185">Reference proteome</keyword>
<evidence type="ECO:0000256" key="2">
    <source>
        <dbReference type="ARBA" id="ARBA00022801"/>
    </source>
</evidence>
<sequence>MLNSRETYRVLAEQLETARQVHTIDRVETIIKPIPDSDVSGDLDPRVLAVIQGYAASEPETSFDLASARASMGWPNQDMTTTDITTNHVMIPSADGDIPARLYRPRTEETLPAILFFHGGGFFGGTLDTVENPCKLLAEKANALVVSVDYRLAPEHPFPAGLNDCYRAVEWVYEQADELNVRNERIAVAGDSAGGNLATACCLLDQSNETNMIRFQALIYPVVNLGSIPTDDYEWKLDDYEIKHHHDLIRGVVMALGDSDDLLNHVYLQGKAELTDPLVSPLFANDVTGLPPALIITAEYDYLRLEGEAYARKLARDGVPTRLIQYRGMDHAFMDKLGDYPQAEDCMIEIANGMKEMTR</sequence>
<dbReference type="InterPro" id="IPR013094">
    <property type="entry name" value="AB_hydrolase_3"/>
</dbReference>
<dbReference type="InterPro" id="IPR033140">
    <property type="entry name" value="Lipase_GDXG_put_SER_AS"/>
</dbReference>
<dbReference type="GO" id="GO:0016787">
    <property type="term" value="F:hydrolase activity"/>
    <property type="evidence" value="ECO:0007669"/>
    <property type="project" value="UniProtKB-KW"/>
</dbReference>
<comment type="caution">
    <text evidence="5">The sequence shown here is derived from an EMBL/GenBank/DDBJ whole genome shotgun (WGS) entry which is preliminary data.</text>
</comment>
<name>A0ABT7MNR3_9BACL</name>
<evidence type="ECO:0000256" key="3">
    <source>
        <dbReference type="PROSITE-ProRule" id="PRU10038"/>
    </source>
</evidence>
<dbReference type="Gene3D" id="3.40.50.1820">
    <property type="entry name" value="alpha/beta hydrolase"/>
    <property type="match status" value="1"/>
</dbReference>
<dbReference type="PANTHER" id="PTHR48081">
    <property type="entry name" value="AB HYDROLASE SUPERFAMILY PROTEIN C4A8.06C"/>
    <property type="match status" value="1"/>
</dbReference>
<dbReference type="Proteomes" id="UP001230807">
    <property type="component" value="Unassembled WGS sequence"/>
</dbReference>
<dbReference type="InterPro" id="IPR050300">
    <property type="entry name" value="GDXG_lipolytic_enzyme"/>
</dbReference>
<reference evidence="5 6" key="1">
    <citation type="submission" date="2023-06" db="EMBL/GenBank/DDBJ databases">
        <title>Influencing factors and mechanism of Cr(VI) reduction by facultative anaerobic Exiguobacterium sp. PY14.</title>
        <authorList>
            <person name="Zou L."/>
        </authorList>
    </citation>
    <scope>NUCLEOTIDE SEQUENCE [LARGE SCALE GENOMIC DNA]</scope>
    <source>
        <strain evidence="5 6">PY14</strain>
    </source>
</reference>
<comment type="similarity">
    <text evidence="1">Belongs to the 'GDXG' lipolytic enzyme family.</text>
</comment>
<protein>
    <submittedName>
        <fullName evidence="5">Alpha/beta hydrolase</fullName>
    </submittedName>
</protein>
<proteinExistence type="inferred from homology"/>
<feature type="domain" description="Alpha/beta hydrolase fold-3" evidence="4">
    <location>
        <begin position="114"/>
        <end position="334"/>
    </location>
</feature>
<dbReference type="PROSITE" id="PS01174">
    <property type="entry name" value="LIPASE_GDXG_SER"/>
    <property type="match status" value="1"/>
</dbReference>
<evidence type="ECO:0000256" key="1">
    <source>
        <dbReference type="ARBA" id="ARBA00010515"/>
    </source>
</evidence>
<dbReference type="RefSeq" id="WP_286038349.1">
    <property type="nucleotide sequence ID" value="NZ_CP183077.1"/>
</dbReference>
<dbReference type="InterPro" id="IPR029058">
    <property type="entry name" value="AB_hydrolase_fold"/>
</dbReference>
<keyword evidence="2 5" id="KW-0378">Hydrolase</keyword>
<gene>
    <name evidence="5" type="ORF">QR695_07355</name>
</gene>
<organism evidence="5 6">
    <name type="scientific">Exiguobacterium mexicanum</name>
    <dbReference type="NCBI Taxonomy" id="340146"/>
    <lineage>
        <taxon>Bacteria</taxon>
        <taxon>Bacillati</taxon>
        <taxon>Bacillota</taxon>
        <taxon>Bacilli</taxon>
        <taxon>Bacillales</taxon>
        <taxon>Bacillales Family XII. Incertae Sedis</taxon>
        <taxon>Exiguobacterium</taxon>
    </lineage>
</organism>
<feature type="active site" evidence="3">
    <location>
        <position position="192"/>
    </location>
</feature>